<proteinExistence type="predicted"/>
<evidence type="ECO:0000313" key="3">
    <source>
        <dbReference type="Proteomes" id="UP001575105"/>
    </source>
</evidence>
<dbReference type="EMBL" id="JBGUBD010000001">
    <property type="protein sequence ID" value="MFA9476865.1"/>
    <property type="molecule type" value="Genomic_DNA"/>
</dbReference>
<dbReference type="Proteomes" id="UP001575105">
    <property type="component" value="Unassembled WGS sequence"/>
</dbReference>
<accession>A0ABV4TZU1</accession>
<reference evidence="2 3" key="1">
    <citation type="submission" date="2024-08" db="EMBL/GenBank/DDBJ databases">
        <title>Whole-genome sequencing of halo(alkali)philic microorganisms from hypersaline lakes.</title>
        <authorList>
            <person name="Sorokin D.Y."/>
            <person name="Merkel A.Y."/>
            <person name="Messina E."/>
            <person name="Yakimov M."/>
        </authorList>
    </citation>
    <scope>NUCLEOTIDE SEQUENCE [LARGE SCALE GENOMIC DNA]</scope>
    <source>
        <strain evidence="2 3">AB-hyl4</strain>
    </source>
</reference>
<keyword evidence="3" id="KW-1185">Reference proteome</keyword>
<dbReference type="InterPro" id="IPR024775">
    <property type="entry name" value="DinB-like"/>
</dbReference>
<evidence type="ECO:0000313" key="2">
    <source>
        <dbReference type="EMBL" id="MFA9476865.1"/>
    </source>
</evidence>
<dbReference type="RefSeq" id="WP_425343790.1">
    <property type="nucleotide sequence ID" value="NZ_JBGUBD010000001.1"/>
</dbReference>
<dbReference type="Gene3D" id="1.20.120.450">
    <property type="entry name" value="dinb family like domain"/>
    <property type="match status" value="1"/>
</dbReference>
<evidence type="ECO:0000259" key="1">
    <source>
        <dbReference type="Pfam" id="PF12867"/>
    </source>
</evidence>
<sequence>MPNVIEDLKRSVFRLGDVDPLYGGPTLAEVVADIDADAALFRLNKHGHSIWEIVLHAAFWRCEVAHALSHGKIDRLARAPENWPALPQRPNEDAWRADRKLLDESERALQVALDGFAVSDWSAAPEAGGDWSLGQLAIGLIAHDAYHIGQVALLKKAAQTATRSH</sequence>
<dbReference type="InterPro" id="IPR034660">
    <property type="entry name" value="DinB/YfiT-like"/>
</dbReference>
<dbReference type="Pfam" id="PF12867">
    <property type="entry name" value="DinB_2"/>
    <property type="match status" value="1"/>
</dbReference>
<feature type="domain" description="DinB-like" evidence="1">
    <location>
        <begin position="27"/>
        <end position="151"/>
    </location>
</feature>
<dbReference type="SUPFAM" id="SSF109854">
    <property type="entry name" value="DinB/YfiT-like putative metalloenzymes"/>
    <property type="match status" value="1"/>
</dbReference>
<comment type="caution">
    <text evidence="2">The sequence shown here is derived from an EMBL/GenBank/DDBJ whole genome shotgun (WGS) entry which is preliminary data.</text>
</comment>
<protein>
    <submittedName>
        <fullName evidence="2">DinB family protein</fullName>
    </submittedName>
</protein>
<name>A0ABV4TZU1_9BACT</name>
<gene>
    <name evidence="2" type="ORF">ACERK3_01030</name>
</gene>
<organism evidence="2 3">
    <name type="scientific">Natronomicrosphaera hydrolytica</name>
    <dbReference type="NCBI Taxonomy" id="3242702"/>
    <lineage>
        <taxon>Bacteria</taxon>
        <taxon>Pseudomonadati</taxon>
        <taxon>Planctomycetota</taxon>
        <taxon>Phycisphaerae</taxon>
        <taxon>Phycisphaerales</taxon>
        <taxon>Phycisphaeraceae</taxon>
        <taxon>Natronomicrosphaera</taxon>
    </lineage>
</organism>